<feature type="compositionally biased region" description="Polar residues" evidence="1">
    <location>
        <begin position="71"/>
        <end position="80"/>
    </location>
</feature>
<sequence length="93" mass="9932">MASTDLVLLLYLLVPGELIGKIHGKVWPSSLYRNRASAHGIRTDPVQATNHAGRSTGFSTLSREPCPCQGLTCSSSSGGASYTPERDKSKNDL</sequence>
<keyword evidence="2" id="KW-0732">Signal</keyword>
<name>A0A2M4C9D9_9DIPT</name>
<feature type="compositionally biased region" description="Basic and acidic residues" evidence="1">
    <location>
        <begin position="84"/>
        <end position="93"/>
    </location>
</feature>
<organism evidence="3">
    <name type="scientific">Anopheles marajoara</name>
    <dbReference type="NCBI Taxonomy" id="58244"/>
    <lineage>
        <taxon>Eukaryota</taxon>
        <taxon>Metazoa</taxon>
        <taxon>Ecdysozoa</taxon>
        <taxon>Arthropoda</taxon>
        <taxon>Hexapoda</taxon>
        <taxon>Insecta</taxon>
        <taxon>Pterygota</taxon>
        <taxon>Neoptera</taxon>
        <taxon>Endopterygota</taxon>
        <taxon>Diptera</taxon>
        <taxon>Nematocera</taxon>
        <taxon>Culicoidea</taxon>
        <taxon>Culicidae</taxon>
        <taxon>Anophelinae</taxon>
        <taxon>Anopheles</taxon>
    </lineage>
</organism>
<evidence type="ECO:0000256" key="1">
    <source>
        <dbReference type="SAM" id="MobiDB-lite"/>
    </source>
</evidence>
<evidence type="ECO:0000313" key="3">
    <source>
        <dbReference type="EMBL" id="MBW61966.1"/>
    </source>
</evidence>
<feature type="compositionally biased region" description="Polar residues" evidence="1">
    <location>
        <begin position="46"/>
        <end position="62"/>
    </location>
</feature>
<dbReference type="EMBL" id="GGFJ01012825">
    <property type="protein sequence ID" value="MBW61966.1"/>
    <property type="molecule type" value="Transcribed_RNA"/>
</dbReference>
<feature type="signal peptide" evidence="2">
    <location>
        <begin position="1"/>
        <end position="24"/>
    </location>
</feature>
<proteinExistence type="predicted"/>
<accession>A0A2M4C9D9</accession>
<evidence type="ECO:0000256" key="2">
    <source>
        <dbReference type="SAM" id="SignalP"/>
    </source>
</evidence>
<protein>
    <submittedName>
        <fullName evidence="3">Putative secreted protein</fullName>
    </submittedName>
</protein>
<feature type="region of interest" description="Disordered" evidence="1">
    <location>
        <begin position="43"/>
        <end position="93"/>
    </location>
</feature>
<reference evidence="3" key="1">
    <citation type="submission" date="2018-01" db="EMBL/GenBank/DDBJ databases">
        <title>An insight into the sialome of Amazonian anophelines.</title>
        <authorList>
            <person name="Ribeiro J.M."/>
            <person name="Scarpassa V."/>
            <person name="Calvo E."/>
        </authorList>
    </citation>
    <scope>NUCLEOTIDE SEQUENCE</scope>
    <source>
        <tissue evidence="3">Salivary glands</tissue>
    </source>
</reference>
<dbReference type="AlphaFoldDB" id="A0A2M4C9D9"/>
<feature type="chain" id="PRO_5014682420" evidence="2">
    <location>
        <begin position="25"/>
        <end position="93"/>
    </location>
</feature>